<sequence length="156" mass="17696">MSTFGTIAGVQVKPLVRHPDDRGFFEEVVRADEGLLSRFGQLSAAWTYPGVIKAFHWHARQEDLWFFPVGHAQVVLYDRRPGSPTQGVTQVLYAGEDVPVVIRIPIGVAHGYRVLGPTPLCIVYLTTEPYNPQDPDEHRIPWDDPAIGFDWRTQFR</sequence>
<evidence type="ECO:0000256" key="1">
    <source>
        <dbReference type="PIRSR" id="PIRSR600888-1"/>
    </source>
</evidence>
<protein>
    <submittedName>
        <fullName evidence="3">Putative dTDP-4-deoxyrhamnose-3,5-epimerase (Cell surface and spore coat)</fullName>
        <ecNumber evidence="3">5.1.3.13</ecNumber>
    </submittedName>
</protein>
<dbReference type="GO" id="GO:0008830">
    <property type="term" value="F:dTDP-4-dehydrorhamnose 3,5-epimerase activity"/>
    <property type="evidence" value="ECO:0007669"/>
    <property type="project" value="UniProtKB-EC"/>
</dbReference>
<dbReference type="GO" id="GO:0005829">
    <property type="term" value="C:cytosol"/>
    <property type="evidence" value="ECO:0007669"/>
    <property type="project" value="TreeGrafter"/>
</dbReference>
<dbReference type="Gene3D" id="2.60.120.10">
    <property type="entry name" value="Jelly Rolls"/>
    <property type="match status" value="1"/>
</dbReference>
<feature type="active site" description="Proton donor" evidence="1">
    <location>
        <position position="124"/>
    </location>
</feature>
<dbReference type="EMBL" id="LR778114">
    <property type="protein sequence ID" value="CAB1127708.1"/>
    <property type="molecule type" value="Genomic_DNA"/>
</dbReference>
<dbReference type="PANTHER" id="PTHR21047:SF2">
    <property type="entry name" value="THYMIDINE DIPHOSPHO-4-KETO-RHAMNOSE 3,5-EPIMERASE"/>
    <property type="match status" value="1"/>
</dbReference>
<reference evidence="3 4" key="1">
    <citation type="submission" date="2020-02" db="EMBL/GenBank/DDBJ databases">
        <authorList>
            <person name="Hogendoorn C."/>
        </authorList>
    </citation>
    <scope>NUCLEOTIDE SEQUENCE [LARGE SCALE GENOMIC DNA]</scope>
    <source>
        <strain evidence="3">R501</strain>
    </source>
</reference>
<dbReference type="GO" id="GO:0019305">
    <property type="term" value="P:dTDP-rhamnose biosynthetic process"/>
    <property type="evidence" value="ECO:0007669"/>
    <property type="project" value="TreeGrafter"/>
</dbReference>
<organism evidence="3 4">
    <name type="scientific">Candidatus Hydrogenisulfobacillus filiaventi</name>
    <dbReference type="NCBI Taxonomy" id="2707344"/>
    <lineage>
        <taxon>Bacteria</taxon>
        <taxon>Bacillati</taxon>
        <taxon>Bacillota</taxon>
        <taxon>Clostridia</taxon>
        <taxon>Eubacteriales</taxon>
        <taxon>Clostridiales Family XVII. Incertae Sedis</taxon>
        <taxon>Candidatus Hydrogenisulfobacillus</taxon>
    </lineage>
</organism>
<dbReference type="Proteomes" id="UP000503399">
    <property type="component" value="Chromosome"/>
</dbReference>
<feature type="site" description="Participates in a stacking interaction with the thymidine ring of dTDP-4-oxo-6-deoxyglucose" evidence="2">
    <location>
        <position position="130"/>
    </location>
</feature>
<dbReference type="GO" id="GO:0000271">
    <property type="term" value="P:polysaccharide biosynthetic process"/>
    <property type="evidence" value="ECO:0007669"/>
    <property type="project" value="TreeGrafter"/>
</dbReference>
<dbReference type="InterPro" id="IPR000888">
    <property type="entry name" value="RmlC-like"/>
</dbReference>
<feature type="active site" description="Proton acceptor" evidence="1">
    <location>
        <position position="56"/>
    </location>
</feature>
<accession>A0A6F8ZCV7</accession>
<proteinExistence type="predicted"/>
<keyword evidence="3" id="KW-0413">Isomerase</keyword>
<evidence type="ECO:0000256" key="2">
    <source>
        <dbReference type="PIRSR" id="PIRSR600888-3"/>
    </source>
</evidence>
<name>A0A6F8ZCV7_9FIRM</name>
<dbReference type="PANTHER" id="PTHR21047">
    <property type="entry name" value="DTDP-6-DEOXY-D-GLUCOSE-3,5 EPIMERASE"/>
    <property type="match status" value="1"/>
</dbReference>
<dbReference type="SUPFAM" id="SSF51182">
    <property type="entry name" value="RmlC-like cupins"/>
    <property type="match status" value="1"/>
</dbReference>
<dbReference type="EC" id="5.1.3.13" evidence="3"/>
<dbReference type="InterPro" id="IPR011051">
    <property type="entry name" value="RmlC_Cupin_sf"/>
</dbReference>
<dbReference type="InterPro" id="IPR014710">
    <property type="entry name" value="RmlC-like_jellyroll"/>
</dbReference>
<dbReference type="AlphaFoldDB" id="A0A6F8ZCV7"/>
<dbReference type="Pfam" id="PF00908">
    <property type="entry name" value="dTDP_sugar_isom"/>
    <property type="match status" value="1"/>
</dbReference>
<evidence type="ECO:0000313" key="4">
    <source>
        <dbReference type="Proteomes" id="UP000503399"/>
    </source>
</evidence>
<dbReference type="KEGG" id="hfv:R50_0202"/>
<gene>
    <name evidence="3" type="primary">spsL</name>
    <name evidence="3" type="ORF">R50_0202</name>
</gene>
<keyword evidence="4" id="KW-1185">Reference proteome</keyword>
<evidence type="ECO:0000313" key="3">
    <source>
        <dbReference type="EMBL" id="CAB1127708.1"/>
    </source>
</evidence>